<sequence>EQLFVAQELINKVKSKCCGIKGYQKSKNMKKLKMFISFLLFLLFTSIQVKAGDAPKAQDIPVYKKVSHLGTRTAEPSVTASLEQNQLAVGVSHYMGIVKVYVYGANGSLMVSSSVAIEGNGLCTLDLSAFENGSYNVTVELGNIIYWGMFDI</sequence>
<dbReference type="EMBL" id="QROP01000007">
    <property type="protein sequence ID" value="RHL40743.1"/>
    <property type="molecule type" value="Genomic_DNA"/>
</dbReference>
<dbReference type="AlphaFoldDB" id="A0AA92VDX2"/>
<dbReference type="RefSeq" id="WP_118415912.1">
    <property type="nucleotide sequence ID" value="NZ_QROP01000007.1"/>
</dbReference>
<organism evidence="1 2">
    <name type="scientific">Segatella copri</name>
    <dbReference type="NCBI Taxonomy" id="165179"/>
    <lineage>
        <taxon>Bacteria</taxon>
        <taxon>Pseudomonadati</taxon>
        <taxon>Bacteroidota</taxon>
        <taxon>Bacteroidia</taxon>
        <taxon>Bacteroidales</taxon>
        <taxon>Prevotellaceae</taxon>
        <taxon>Segatella</taxon>
    </lineage>
</organism>
<gene>
    <name evidence="1" type="ORF">DW026_04260</name>
</gene>
<proteinExistence type="predicted"/>
<dbReference type="Proteomes" id="UP000283672">
    <property type="component" value="Unassembled WGS sequence"/>
</dbReference>
<evidence type="ECO:0000313" key="2">
    <source>
        <dbReference type="Proteomes" id="UP000283672"/>
    </source>
</evidence>
<reference evidence="1 2" key="1">
    <citation type="submission" date="2018-08" db="EMBL/GenBank/DDBJ databases">
        <title>A genome reference for cultivated species of the human gut microbiota.</title>
        <authorList>
            <person name="Zou Y."/>
            <person name="Xue W."/>
            <person name="Luo G."/>
        </authorList>
    </citation>
    <scope>NUCLEOTIDE SEQUENCE [LARGE SCALE GENOMIC DNA]</scope>
    <source>
        <strain evidence="1 2">AF38-11</strain>
    </source>
</reference>
<name>A0AA92VDX2_9BACT</name>
<protein>
    <submittedName>
        <fullName evidence="1">DUF3244 domain-containing protein</fullName>
    </submittedName>
</protein>
<accession>A0AA92VDX2</accession>
<comment type="caution">
    <text evidence="1">The sequence shown here is derived from an EMBL/GenBank/DDBJ whole genome shotgun (WGS) entry which is preliminary data.</text>
</comment>
<dbReference type="Gene3D" id="2.60.40.3080">
    <property type="match status" value="1"/>
</dbReference>
<evidence type="ECO:0000313" key="1">
    <source>
        <dbReference type="EMBL" id="RHL40743.1"/>
    </source>
</evidence>
<feature type="non-terminal residue" evidence="1">
    <location>
        <position position="1"/>
    </location>
</feature>